<evidence type="ECO:0000313" key="2">
    <source>
        <dbReference type="EMBL" id="PPQ81360.1"/>
    </source>
</evidence>
<sequence length="97" mass="11009">MPSHSRLQSESQSDDENIPATNSTNTAKLVKACWALSSDDMLQVIGTSNGIHYFEDYEEYLKILETGLWRKKSVINIIKEWDSRIFPNSDSSLVGKE</sequence>
<reference evidence="2 3" key="1">
    <citation type="journal article" date="2018" name="Evol. Lett.">
        <title>Horizontal gene cluster transfer increased hallucinogenic mushroom diversity.</title>
        <authorList>
            <person name="Reynolds H.T."/>
            <person name="Vijayakumar V."/>
            <person name="Gluck-Thaler E."/>
            <person name="Korotkin H.B."/>
            <person name="Matheny P.B."/>
            <person name="Slot J.C."/>
        </authorList>
    </citation>
    <scope>NUCLEOTIDE SEQUENCE [LARGE SCALE GENOMIC DNA]</scope>
    <source>
        <strain evidence="2 3">2631</strain>
    </source>
</reference>
<dbReference type="STRING" id="93625.A0A409WS62"/>
<evidence type="ECO:0000256" key="1">
    <source>
        <dbReference type="SAM" id="MobiDB-lite"/>
    </source>
</evidence>
<dbReference type="EMBL" id="NHYD01003261">
    <property type="protein sequence ID" value="PPQ81360.1"/>
    <property type="molecule type" value="Genomic_DNA"/>
</dbReference>
<gene>
    <name evidence="2" type="ORF">CVT25_015467</name>
</gene>
<comment type="caution">
    <text evidence="2">The sequence shown here is derived from an EMBL/GenBank/DDBJ whole genome shotgun (WGS) entry which is preliminary data.</text>
</comment>
<name>A0A409WS62_PSICY</name>
<proteinExistence type="predicted"/>
<protein>
    <submittedName>
        <fullName evidence="2">Uncharacterized protein</fullName>
    </submittedName>
</protein>
<dbReference type="InParanoid" id="A0A409WS62"/>
<keyword evidence="3" id="KW-1185">Reference proteome</keyword>
<dbReference type="Proteomes" id="UP000283269">
    <property type="component" value="Unassembled WGS sequence"/>
</dbReference>
<feature type="region of interest" description="Disordered" evidence="1">
    <location>
        <begin position="1"/>
        <end position="22"/>
    </location>
</feature>
<feature type="compositionally biased region" description="Polar residues" evidence="1">
    <location>
        <begin position="1"/>
        <end position="11"/>
    </location>
</feature>
<dbReference type="AlphaFoldDB" id="A0A409WS62"/>
<evidence type="ECO:0000313" key="3">
    <source>
        <dbReference type="Proteomes" id="UP000283269"/>
    </source>
</evidence>
<accession>A0A409WS62</accession>
<organism evidence="2 3">
    <name type="scientific">Psilocybe cyanescens</name>
    <dbReference type="NCBI Taxonomy" id="93625"/>
    <lineage>
        <taxon>Eukaryota</taxon>
        <taxon>Fungi</taxon>
        <taxon>Dikarya</taxon>
        <taxon>Basidiomycota</taxon>
        <taxon>Agaricomycotina</taxon>
        <taxon>Agaricomycetes</taxon>
        <taxon>Agaricomycetidae</taxon>
        <taxon>Agaricales</taxon>
        <taxon>Agaricineae</taxon>
        <taxon>Strophariaceae</taxon>
        <taxon>Psilocybe</taxon>
    </lineage>
</organism>
<dbReference type="OrthoDB" id="3248009at2759"/>